<proteinExistence type="predicted"/>
<reference evidence="1" key="1">
    <citation type="submission" date="2019-06" db="EMBL/GenBank/DDBJ databases">
        <title>Genomic and phenotypic analysis of NDM-1-producing atypical Enteroaggregative Escherichia coli causing a fatal outbreak.</title>
        <authorList>
            <person name="Bai L."/>
        </authorList>
    </citation>
    <scope>NUCLEOTIDE SEQUENCE</scope>
    <source>
        <strain evidence="1">13ZX28</strain>
        <plasmid evidence="1">p13ZX28-272</plasmid>
    </source>
</reference>
<sequence>MTLPSTWPAHLMVFGEEGLAKLLLTYEAAGGRVWPRLAHHIAERPCVRGGHLRTLRPRLG</sequence>
<keyword evidence="1" id="KW-0614">Plasmid</keyword>
<geneLocation type="plasmid" evidence="1">
    <name>p13ZX28-272</name>
</geneLocation>
<dbReference type="EMBL" id="MN101850">
    <property type="protein sequence ID" value="QEI45453.1"/>
    <property type="molecule type" value="Genomic_DNA"/>
</dbReference>
<accession>A0A5P1MRJ7</accession>
<organism evidence="1">
    <name type="scientific">Escherichia coli</name>
    <dbReference type="NCBI Taxonomy" id="562"/>
    <lineage>
        <taxon>Bacteria</taxon>
        <taxon>Pseudomonadati</taxon>
        <taxon>Pseudomonadota</taxon>
        <taxon>Gammaproteobacteria</taxon>
        <taxon>Enterobacterales</taxon>
        <taxon>Enterobacteriaceae</taxon>
        <taxon>Escherichia</taxon>
    </lineage>
</organism>
<name>A0A5P1MRJ7_ECOLX</name>
<evidence type="ECO:0000313" key="1">
    <source>
        <dbReference type="EMBL" id="QEI45453.1"/>
    </source>
</evidence>
<protein>
    <submittedName>
        <fullName evidence="1">Uncharacterized protein</fullName>
    </submittedName>
</protein>
<dbReference type="AlphaFoldDB" id="A0A5P1MRJ7"/>
<gene>
    <name evidence="1" type="ORF">p13ZX28-272_00254</name>
</gene>